<evidence type="ECO:0000256" key="2">
    <source>
        <dbReference type="SAM" id="Phobius"/>
    </source>
</evidence>
<name>A0AAP7LUU9_9STAP</name>
<evidence type="ECO:0000256" key="1">
    <source>
        <dbReference type="SAM" id="MobiDB-lite"/>
    </source>
</evidence>
<sequence>METVFEFLKEIVSNPSIRKTTLILTITFSVIWFVYQTIADTSARKNKNKYRKSFIGQIVTGKSPEGNDKPKSVSPTNTPSKKTTNNDIDMDAIIIKSLRRKRYLDKKDENKKTSRGYNAKDTYEDLRRIISYSDEIQKFVKEAKGGMKSKSISSFRVKVTGDKVEIESITIPPIKINTNQAMTIKDVDSLKGMINDNRILSAFAYDAVK</sequence>
<accession>A0AAP7LUU9</accession>
<feature type="transmembrane region" description="Helical" evidence="2">
    <location>
        <begin position="20"/>
        <end position="39"/>
    </location>
</feature>
<dbReference type="AlphaFoldDB" id="A0AAP7LUU9"/>
<keyword evidence="2" id="KW-1133">Transmembrane helix</keyword>
<evidence type="ECO:0000313" key="4">
    <source>
        <dbReference type="Proteomes" id="UP000095464"/>
    </source>
</evidence>
<reference evidence="4" key="1">
    <citation type="submission" date="2015-11" db="EMBL/GenBank/DDBJ databases">
        <title>Genomic diversity of Staphylococcus saprophyticus strains from urinary tract infections, animal surfaces, and fermented foods.</title>
        <authorList>
            <person name="Wolfe B.E."/>
        </authorList>
    </citation>
    <scope>NUCLEOTIDE SEQUENCE [LARGE SCALE GENOMIC DNA]</scope>
    <source>
        <strain evidence="4">738_7</strain>
    </source>
</reference>
<protein>
    <submittedName>
        <fullName evidence="3">Uncharacterized protein</fullName>
    </submittedName>
</protein>
<keyword evidence="2" id="KW-0472">Membrane</keyword>
<keyword evidence="2" id="KW-0812">Transmembrane</keyword>
<feature type="compositionally biased region" description="Low complexity" evidence="1">
    <location>
        <begin position="72"/>
        <end position="85"/>
    </location>
</feature>
<dbReference type="Proteomes" id="UP000095464">
    <property type="component" value="Unassembled WGS sequence"/>
</dbReference>
<feature type="region of interest" description="Disordered" evidence="1">
    <location>
        <begin position="61"/>
        <end position="85"/>
    </location>
</feature>
<gene>
    <name evidence="3" type="ORF">ASS94_00725</name>
</gene>
<proteinExistence type="predicted"/>
<dbReference type="RefSeq" id="WP_069854278.1">
    <property type="nucleotide sequence ID" value="NZ_LNPX01000004.1"/>
</dbReference>
<evidence type="ECO:0000313" key="3">
    <source>
        <dbReference type="EMBL" id="OEK58878.1"/>
    </source>
</evidence>
<comment type="caution">
    <text evidence="3">The sequence shown here is derived from an EMBL/GenBank/DDBJ whole genome shotgun (WGS) entry which is preliminary data.</text>
</comment>
<organism evidence="3 4">
    <name type="scientific">Staphylococcus equorum</name>
    <dbReference type="NCBI Taxonomy" id="246432"/>
    <lineage>
        <taxon>Bacteria</taxon>
        <taxon>Bacillati</taxon>
        <taxon>Bacillota</taxon>
        <taxon>Bacilli</taxon>
        <taxon>Bacillales</taxon>
        <taxon>Staphylococcaceae</taxon>
        <taxon>Staphylococcus</taxon>
    </lineage>
</organism>
<dbReference type="EMBL" id="LNPX01000004">
    <property type="protein sequence ID" value="OEK58878.1"/>
    <property type="molecule type" value="Genomic_DNA"/>
</dbReference>